<organism evidence="1 2">
    <name type="scientific">Mycobacterium timonense</name>
    <dbReference type="NCBI Taxonomy" id="701043"/>
    <lineage>
        <taxon>Bacteria</taxon>
        <taxon>Bacillati</taxon>
        <taxon>Actinomycetota</taxon>
        <taxon>Actinomycetes</taxon>
        <taxon>Mycobacteriales</taxon>
        <taxon>Mycobacteriaceae</taxon>
        <taxon>Mycobacterium</taxon>
        <taxon>Mycobacterium avium complex (MAC)</taxon>
    </lineage>
</organism>
<sequence length="87" mass="9720">MNFGWGRVVNGVFDDDPLVYAESNVLAYGSTIRLETDPDATECLMERDGLTCVTYTGRRIGMHLSREDLTPLPVTDALEKDNRAEPK</sequence>
<reference evidence="1 2" key="1">
    <citation type="submission" date="2017-02" db="EMBL/GenBank/DDBJ databases">
        <title>The new phylogeny of genus Mycobacterium.</title>
        <authorList>
            <person name="Tortoli E."/>
            <person name="Trovato A."/>
            <person name="Cirillo D.M."/>
        </authorList>
    </citation>
    <scope>NUCLEOTIDE SEQUENCE [LARGE SCALE GENOMIC DNA]</scope>
    <source>
        <strain evidence="1 2">CCUG 56329</strain>
    </source>
</reference>
<gene>
    <name evidence="1" type="ORF">BST46_25995</name>
</gene>
<dbReference type="Proteomes" id="UP000192847">
    <property type="component" value="Unassembled WGS sequence"/>
</dbReference>
<evidence type="ECO:0000313" key="1">
    <source>
        <dbReference type="EMBL" id="ORB77176.1"/>
    </source>
</evidence>
<proteinExistence type="predicted"/>
<protein>
    <submittedName>
        <fullName evidence="1">Uncharacterized protein</fullName>
    </submittedName>
</protein>
<dbReference type="EMBL" id="MVIL01000249">
    <property type="protein sequence ID" value="ORB77176.1"/>
    <property type="molecule type" value="Genomic_DNA"/>
</dbReference>
<keyword evidence="2" id="KW-1185">Reference proteome</keyword>
<evidence type="ECO:0000313" key="2">
    <source>
        <dbReference type="Proteomes" id="UP000192847"/>
    </source>
</evidence>
<accession>A0ABX3TEE1</accession>
<name>A0ABX3TEE1_9MYCO</name>
<comment type="caution">
    <text evidence="1">The sequence shown here is derived from an EMBL/GenBank/DDBJ whole genome shotgun (WGS) entry which is preliminary data.</text>
</comment>